<protein>
    <recommendedName>
        <fullName evidence="3">2-oxo-4-hydroxy-4-carboxy-5-ureidoimidazoline decarboxylase</fullName>
        <ecNumber evidence="3">4.1.1.97</ecNumber>
    </recommendedName>
</protein>
<keyword evidence="4" id="KW-0659">Purine metabolism</keyword>
<evidence type="ECO:0000256" key="6">
    <source>
        <dbReference type="ARBA" id="ARBA00023239"/>
    </source>
</evidence>
<dbReference type="Gene3D" id="1.10.3330.10">
    <property type="entry name" value="Oxo-4-hydroxy-4-carboxy-5-ureidoimidazoline decarboxylase"/>
    <property type="match status" value="1"/>
</dbReference>
<organism evidence="9 10">
    <name type="scientific">Streptomyces polyrhachis</name>
    <dbReference type="NCBI Taxonomy" id="1282885"/>
    <lineage>
        <taxon>Bacteria</taxon>
        <taxon>Bacillati</taxon>
        <taxon>Actinomycetota</taxon>
        <taxon>Actinomycetes</taxon>
        <taxon>Kitasatosporales</taxon>
        <taxon>Streptomycetaceae</taxon>
        <taxon>Streptomyces</taxon>
    </lineage>
</organism>
<keyword evidence="10" id="KW-1185">Reference proteome</keyword>
<dbReference type="InterPro" id="IPR036778">
    <property type="entry name" value="OHCU_decarboxylase_sf"/>
</dbReference>
<feature type="compositionally biased region" description="Low complexity" evidence="7">
    <location>
        <begin position="177"/>
        <end position="186"/>
    </location>
</feature>
<keyword evidence="5" id="KW-0210">Decarboxylase</keyword>
<evidence type="ECO:0000256" key="3">
    <source>
        <dbReference type="ARBA" id="ARBA00012257"/>
    </source>
</evidence>
<dbReference type="PANTHER" id="PTHR43466">
    <property type="entry name" value="2-OXO-4-HYDROXY-4-CARBOXY-5-UREIDOIMIDAZOLINE DECARBOXYLASE-RELATED"/>
    <property type="match status" value="1"/>
</dbReference>
<evidence type="ECO:0000313" key="10">
    <source>
        <dbReference type="Proteomes" id="UP001596413"/>
    </source>
</evidence>
<comment type="catalytic activity">
    <reaction evidence="1">
        <text>5-hydroxy-2-oxo-4-ureido-2,5-dihydro-1H-imidazole-5-carboxylate + H(+) = (S)-allantoin + CO2</text>
        <dbReference type="Rhea" id="RHEA:26301"/>
        <dbReference type="ChEBI" id="CHEBI:15378"/>
        <dbReference type="ChEBI" id="CHEBI:15678"/>
        <dbReference type="ChEBI" id="CHEBI:16526"/>
        <dbReference type="ChEBI" id="CHEBI:58639"/>
        <dbReference type="EC" id="4.1.1.97"/>
    </reaction>
</comment>
<evidence type="ECO:0000259" key="8">
    <source>
        <dbReference type="Pfam" id="PF09349"/>
    </source>
</evidence>
<accession>A0ABW2GJC6</accession>
<dbReference type="Proteomes" id="UP001596413">
    <property type="component" value="Unassembled WGS sequence"/>
</dbReference>
<keyword evidence="6 9" id="KW-0456">Lyase</keyword>
<dbReference type="SUPFAM" id="SSF158694">
    <property type="entry name" value="UraD-Like"/>
    <property type="match status" value="1"/>
</dbReference>
<dbReference type="GO" id="GO:0051997">
    <property type="term" value="F:2-oxo-4-hydroxy-4-carboxy-5-ureidoimidazoline decarboxylase activity"/>
    <property type="evidence" value="ECO:0007669"/>
    <property type="project" value="UniProtKB-EC"/>
</dbReference>
<dbReference type="InterPro" id="IPR017595">
    <property type="entry name" value="OHCU_decarboxylase-2"/>
</dbReference>
<dbReference type="InterPro" id="IPR018020">
    <property type="entry name" value="OHCU_decarboxylase"/>
</dbReference>
<evidence type="ECO:0000256" key="2">
    <source>
        <dbReference type="ARBA" id="ARBA00004754"/>
    </source>
</evidence>
<evidence type="ECO:0000256" key="7">
    <source>
        <dbReference type="SAM" id="MobiDB-lite"/>
    </source>
</evidence>
<evidence type="ECO:0000313" key="9">
    <source>
        <dbReference type="EMBL" id="MFC7220838.1"/>
    </source>
</evidence>
<dbReference type="NCBIfam" id="NF010372">
    <property type="entry name" value="PRK13798.1"/>
    <property type="match status" value="1"/>
</dbReference>
<evidence type="ECO:0000256" key="5">
    <source>
        <dbReference type="ARBA" id="ARBA00022793"/>
    </source>
</evidence>
<dbReference type="EMBL" id="JBHSZO010000043">
    <property type="protein sequence ID" value="MFC7220838.1"/>
    <property type="molecule type" value="Genomic_DNA"/>
</dbReference>
<dbReference type="Pfam" id="PF09349">
    <property type="entry name" value="OHCU_decarbox"/>
    <property type="match status" value="1"/>
</dbReference>
<name>A0ABW2GJC6_9ACTN</name>
<dbReference type="NCBIfam" id="TIGR03180">
    <property type="entry name" value="UraD_2"/>
    <property type="match status" value="1"/>
</dbReference>
<comment type="caution">
    <text evidence="9">The sequence shown here is derived from an EMBL/GenBank/DDBJ whole genome shotgun (WGS) entry which is preliminary data.</text>
</comment>
<gene>
    <name evidence="9" type="primary">uraD</name>
    <name evidence="9" type="ORF">ACFQLX_22150</name>
</gene>
<dbReference type="RefSeq" id="WP_386417800.1">
    <property type="nucleotide sequence ID" value="NZ_JBHSZO010000043.1"/>
</dbReference>
<feature type="domain" description="Oxo-4-hydroxy-4-carboxy-5-ureidoimidazoline decarboxylase" evidence="8">
    <location>
        <begin position="13"/>
        <end position="161"/>
    </location>
</feature>
<sequence>MTSSAPPGLARLNRLDPAAAAGLLRGVCAAADWSAAVAAGLPYRDTGALLAAGDAATAALSESGLDAAMAGHPQIGRPAPGESASAREQAGMAGAPEALRARMLELNLRYQERFGHVFLVCATGLSAAQLLAAIEERLGNTPEVERAIVRTELGRINRIRLGRLAESADPADPAEPAEPAEGDASG</sequence>
<proteinExistence type="predicted"/>
<feature type="region of interest" description="Disordered" evidence="7">
    <location>
        <begin position="165"/>
        <end position="186"/>
    </location>
</feature>
<comment type="pathway">
    <text evidence="2">Purine metabolism; urate degradation; (S)-allantoin from urate: step 3/3.</text>
</comment>
<reference evidence="10" key="1">
    <citation type="journal article" date="2019" name="Int. J. Syst. Evol. Microbiol.">
        <title>The Global Catalogue of Microorganisms (GCM) 10K type strain sequencing project: providing services to taxonomists for standard genome sequencing and annotation.</title>
        <authorList>
            <consortium name="The Broad Institute Genomics Platform"/>
            <consortium name="The Broad Institute Genome Sequencing Center for Infectious Disease"/>
            <person name="Wu L."/>
            <person name="Ma J."/>
        </authorList>
    </citation>
    <scope>NUCLEOTIDE SEQUENCE [LARGE SCALE GENOMIC DNA]</scope>
    <source>
        <strain evidence="10">CGMCC 1.13681</strain>
    </source>
</reference>
<dbReference type="EC" id="4.1.1.97" evidence="3"/>
<dbReference type="PANTHER" id="PTHR43466:SF1">
    <property type="entry name" value="2-OXO-4-HYDROXY-4-CARBOXY-5-UREIDOIMIDAZOLINE DECARBOXYLASE-RELATED"/>
    <property type="match status" value="1"/>
</dbReference>
<evidence type="ECO:0000256" key="4">
    <source>
        <dbReference type="ARBA" id="ARBA00022631"/>
    </source>
</evidence>
<evidence type="ECO:0000256" key="1">
    <source>
        <dbReference type="ARBA" id="ARBA00001163"/>
    </source>
</evidence>